<keyword evidence="1" id="KW-0479">Metal-binding</keyword>
<dbReference type="UniPathway" id="UPA00333">
    <property type="reaction ID" value="UER00453"/>
</dbReference>
<feature type="binding site" evidence="1">
    <location>
        <position position="273"/>
    </location>
    <ligand>
        <name>substrate</name>
    </ligand>
</feature>
<dbReference type="GO" id="GO:0019441">
    <property type="term" value="P:L-tryptophan catabolic process to kynurenine"/>
    <property type="evidence" value="ECO:0007669"/>
    <property type="project" value="UniProtKB-UniRule"/>
</dbReference>
<comment type="caution">
    <text evidence="1">Lacks conserved residue(s) required for the propagation of feature annotation.</text>
</comment>
<dbReference type="Gene3D" id="1.20.58.480">
    <property type="match status" value="1"/>
</dbReference>
<comment type="function">
    <text evidence="1">Heme-dependent dioxygenase that catalyzes the oxidative cleavage of the L-tryptophan (L-Trp) pyrrole ring and converts L-tryptophan to N-formyl-L-kynurenine. Catalyzes the oxidative cleavage of the indole moiety.</text>
</comment>
<keyword evidence="1 3" id="KW-0223">Dioxygenase</keyword>
<comment type="similarity">
    <text evidence="1">Belongs to the tryptophan 2,3-dioxygenase family.</text>
</comment>
<dbReference type="GO" id="GO:0046872">
    <property type="term" value="F:metal ion binding"/>
    <property type="evidence" value="ECO:0007669"/>
    <property type="project" value="UniProtKB-KW"/>
</dbReference>
<evidence type="ECO:0000313" key="3">
    <source>
        <dbReference type="EMBL" id="MBB5932051.1"/>
    </source>
</evidence>
<comment type="catalytic activity">
    <reaction evidence="1">
        <text>L-tryptophan + O2 = N-formyl-L-kynurenine</text>
        <dbReference type="Rhea" id="RHEA:24536"/>
        <dbReference type="ChEBI" id="CHEBI:15379"/>
        <dbReference type="ChEBI" id="CHEBI:57912"/>
        <dbReference type="ChEBI" id="CHEBI:58629"/>
        <dbReference type="EC" id="1.13.11.11"/>
    </reaction>
</comment>
<dbReference type="GO" id="GO:0019442">
    <property type="term" value="P:L-tryptophan catabolic process to acetyl-CoA"/>
    <property type="evidence" value="ECO:0007669"/>
    <property type="project" value="TreeGrafter"/>
</dbReference>
<name>A0A7W9Q1U5_9ACTN</name>
<dbReference type="InterPro" id="IPR004981">
    <property type="entry name" value="Trp_2_3_dOase"/>
</dbReference>
<dbReference type="HAMAP" id="MF_01972">
    <property type="entry name" value="T23O"/>
    <property type="match status" value="1"/>
</dbReference>
<gene>
    <name evidence="1" type="primary">kynA</name>
    <name evidence="3" type="ORF">FHS34_007560</name>
</gene>
<dbReference type="GO" id="GO:0004833">
    <property type="term" value="F:L-tryptophan 2,3-dioxygenase activity"/>
    <property type="evidence" value="ECO:0007669"/>
    <property type="project" value="UniProtKB-UniRule"/>
</dbReference>
<dbReference type="PANTHER" id="PTHR10138">
    <property type="entry name" value="TRYPTOPHAN 2,3-DIOXYGENASE"/>
    <property type="match status" value="1"/>
</dbReference>
<dbReference type="Pfam" id="PF03301">
    <property type="entry name" value="Trp_dioxygenase"/>
    <property type="match status" value="2"/>
</dbReference>
<evidence type="ECO:0000256" key="1">
    <source>
        <dbReference type="HAMAP-Rule" id="MF_01972"/>
    </source>
</evidence>
<comment type="subunit">
    <text evidence="1">Homotetramer.</text>
</comment>
<accession>A0A7W9Q1U5</accession>
<protein>
    <recommendedName>
        <fullName evidence="1">Tryptophan 2,3-dioxygenase</fullName>
        <shortName evidence="1">TDO</shortName>
        <ecNumber evidence="1">1.13.11.11</ecNumber>
    </recommendedName>
    <alternativeName>
        <fullName evidence="1">Tryptamin 2,3-dioxygenase</fullName>
    </alternativeName>
    <alternativeName>
        <fullName evidence="1">Tryptophan oxygenase</fullName>
        <shortName evidence="1">TO</shortName>
        <shortName evidence="1">TRPO</shortName>
    </alternativeName>
    <alternativeName>
        <fullName evidence="1">Tryptophan pyrrolase</fullName>
    </alternativeName>
    <alternativeName>
        <fullName evidence="1">Tryptophanase</fullName>
    </alternativeName>
</protein>
<keyword evidence="1" id="KW-0408">Iron</keyword>
<evidence type="ECO:0000256" key="2">
    <source>
        <dbReference type="SAM" id="MobiDB-lite"/>
    </source>
</evidence>
<dbReference type="InterPro" id="IPR037217">
    <property type="entry name" value="Trp/Indoleamine_2_3_dOase-like"/>
</dbReference>
<dbReference type="GO" id="GO:0020037">
    <property type="term" value="F:heme binding"/>
    <property type="evidence" value="ECO:0007669"/>
    <property type="project" value="UniProtKB-UniRule"/>
</dbReference>
<dbReference type="PANTHER" id="PTHR10138:SF0">
    <property type="entry name" value="TRYPTOPHAN 2,3-DIOXYGENASE"/>
    <property type="match status" value="1"/>
</dbReference>
<sequence>MKLERTDPRSYTPLTEEERRRRAESTGGEPMLDFDVTNDSESTAYIGYHHVDVLLGLQHPRTGEPAELSFYITGQIQELLFKLLFTEVNRIRDLLFTDSLDEALRYLRRVERVQRVLTTTWEPVSTITPTEFAAFRDELGSASGIQSYMYRQLEFALGNKAPRMTEPYRPVGWAYEQVMAALRAPSLYDAALGVLQRRGLGVPAHCVERDFAEPYQPHAAVEQAWARVYQSPREHPDVYALAESLSDLNHLHAQWRYTHLLTVERILGHKPGTGGTSGVNWLRKVAEHRFFPELLAARTAI</sequence>
<proteinExistence type="inferred from homology"/>
<feature type="binding site" description="axial binding residue" evidence="1">
    <location>
        <position position="259"/>
    </location>
    <ligand>
        <name>heme</name>
        <dbReference type="ChEBI" id="CHEBI:30413"/>
    </ligand>
    <ligandPart>
        <name>Fe</name>
        <dbReference type="ChEBI" id="CHEBI:18248"/>
    </ligandPart>
</feature>
<evidence type="ECO:0000313" key="4">
    <source>
        <dbReference type="Proteomes" id="UP000585836"/>
    </source>
</evidence>
<feature type="binding site" evidence="1">
    <location>
        <position position="136"/>
    </location>
    <ligand>
        <name>substrate</name>
    </ligand>
</feature>
<dbReference type="EC" id="1.13.11.11" evidence="1"/>
<comment type="pathway">
    <text evidence="1">Amino-acid degradation; L-tryptophan degradation via kynurenine pathway; L-kynurenine from L-tryptophan: step 1/2.</text>
</comment>
<feature type="region of interest" description="Disordered" evidence="2">
    <location>
        <begin position="1"/>
        <end position="34"/>
    </location>
</feature>
<dbReference type="SUPFAM" id="SSF140959">
    <property type="entry name" value="Indolic compounds 2,3-dioxygenase-like"/>
    <property type="match status" value="1"/>
</dbReference>
<reference evidence="3 4" key="1">
    <citation type="submission" date="2020-08" db="EMBL/GenBank/DDBJ databases">
        <title>Genomic Encyclopedia of Type Strains, Phase III (KMG-III): the genomes of soil and plant-associated and newly described type strains.</title>
        <authorList>
            <person name="Whitman W."/>
        </authorList>
    </citation>
    <scope>NUCLEOTIDE SEQUENCE [LARGE SCALE GENOMIC DNA]</scope>
    <source>
        <strain evidence="3 4">CECT 3313</strain>
    </source>
</reference>
<keyword evidence="1" id="KW-0349">Heme</keyword>
<dbReference type="Proteomes" id="UP000585836">
    <property type="component" value="Unassembled WGS sequence"/>
</dbReference>
<keyword evidence="1" id="KW-0823">Tryptophan catabolism</keyword>
<dbReference type="EMBL" id="JACHJK010000021">
    <property type="protein sequence ID" value="MBB5932051.1"/>
    <property type="molecule type" value="Genomic_DNA"/>
</dbReference>
<keyword evidence="1 3" id="KW-0560">Oxidoreductase</keyword>
<comment type="cofactor">
    <cofactor evidence="1">
        <name>heme</name>
        <dbReference type="ChEBI" id="CHEBI:30413"/>
    </cofactor>
    <text evidence="1">Binds 1 heme group per subunit.</text>
</comment>
<organism evidence="3 4">
    <name type="scientific">Streptomyces echinatus</name>
    <dbReference type="NCBI Taxonomy" id="67293"/>
    <lineage>
        <taxon>Bacteria</taxon>
        <taxon>Bacillati</taxon>
        <taxon>Actinomycetota</taxon>
        <taxon>Actinomycetes</taxon>
        <taxon>Kitasatosporales</taxon>
        <taxon>Streptomycetaceae</taxon>
        <taxon>Streptomyces</taxon>
    </lineage>
</organism>
<dbReference type="AlphaFoldDB" id="A0A7W9Q1U5"/>
<keyword evidence="4" id="KW-1185">Reference proteome</keyword>
<comment type="caution">
    <text evidence="3">The sequence shown here is derived from an EMBL/GenBank/DDBJ whole genome shotgun (WGS) entry which is preliminary data.</text>
</comment>
<dbReference type="RefSeq" id="WP_184974039.1">
    <property type="nucleotide sequence ID" value="NZ_BAAAWF010000075.1"/>
</dbReference>